<proteinExistence type="predicted"/>
<accession>A0A4Y2K9F8</accession>
<reference evidence="1 2" key="1">
    <citation type="journal article" date="2019" name="Sci. Rep.">
        <title>Orb-weaving spider Araneus ventricosus genome elucidates the spidroin gene catalogue.</title>
        <authorList>
            <person name="Kono N."/>
            <person name="Nakamura H."/>
            <person name="Ohtoshi R."/>
            <person name="Moran D.A.P."/>
            <person name="Shinohara A."/>
            <person name="Yoshida Y."/>
            <person name="Fujiwara M."/>
            <person name="Mori M."/>
            <person name="Tomita M."/>
            <person name="Arakawa K."/>
        </authorList>
    </citation>
    <scope>NUCLEOTIDE SEQUENCE [LARGE SCALE GENOMIC DNA]</scope>
</reference>
<protein>
    <submittedName>
        <fullName evidence="1">Uncharacterized protein</fullName>
    </submittedName>
</protein>
<name>A0A4Y2K9F8_ARAVE</name>
<dbReference type="Proteomes" id="UP000499080">
    <property type="component" value="Unassembled WGS sequence"/>
</dbReference>
<comment type="caution">
    <text evidence="1">The sequence shown here is derived from an EMBL/GenBank/DDBJ whole genome shotgun (WGS) entry which is preliminary data.</text>
</comment>
<dbReference type="AlphaFoldDB" id="A0A4Y2K9F8"/>
<evidence type="ECO:0000313" key="2">
    <source>
        <dbReference type="Proteomes" id="UP000499080"/>
    </source>
</evidence>
<evidence type="ECO:0000313" key="1">
    <source>
        <dbReference type="EMBL" id="GBM98335.1"/>
    </source>
</evidence>
<sequence length="104" mass="11837">MGDAYTKKYAQRINNIMCNVMQCSNGRVVPDKPGDPIQPKRCTLKANLEYVKNRLGQMPMRLCDVEAWSKGANLGLIFFIRPQFKVHSSFRVTSERVSDATKLN</sequence>
<keyword evidence="2" id="KW-1185">Reference proteome</keyword>
<dbReference type="EMBL" id="BGPR01004314">
    <property type="protein sequence ID" value="GBM98335.1"/>
    <property type="molecule type" value="Genomic_DNA"/>
</dbReference>
<gene>
    <name evidence="1" type="ORF">AVEN_222981_1</name>
</gene>
<organism evidence="1 2">
    <name type="scientific">Araneus ventricosus</name>
    <name type="common">Orbweaver spider</name>
    <name type="synonym">Epeira ventricosa</name>
    <dbReference type="NCBI Taxonomy" id="182803"/>
    <lineage>
        <taxon>Eukaryota</taxon>
        <taxon>Metazoa</taxon>
        <taxon>Ecdysozoa</taxon>
        <taxon>Arthropoda</taxon>
        <taxon>Chelicerata</taxon>
        <taxon>Arachnida</taxon>
        <taxon>Araneae</taxon>
        <taxon>Araneomorphae</taxon>
        <taxon>Entelegynae</taxon>
        <taxon>Araneoidea</taxon>
        <taxon>Araneidae</taxon>
        <taxon>Araneus</taxon>
    </lineage>
</organism>